<comment type="caution">
    <text evidence="2">The sequence shown here is derived from an EMBL/GenBank/DDBJ whole genome shotgun (WGS) entry which is preliminary data.</text>
</comment>
<evidence type="ECO:0000313" key="2">
    <source>
        <dbReference type="EMBL" id="GFT52512.1"/>
    </source>
</evidence>
<name>A0A8X6P922_NEPPI</name>
<evidence type="ECO:0000313" key="3">
    <source>
        <dbReference type="Proteomes" id="UP000887013"/>
    </source>
</evidence>
<dbReference type="AlphaFoldDB" id="A0A8X6P922"/>
<dbReference type="Proteomes" id="UP000887013">
    <property type="component" value="Unassembled WGS sequence"/>
</dbReference>
<keyword evidence="3" id="KW-1185">Reference proteome</keyword>
<reference evidence="2" key="1">
    <citation type="submission" date="2020-08" db="EMBL/GenBank/DDBJ databases">
        <title>Multicomponent nature underlies the extraordinary mechanical properties of spider dragline silk.</title>
        <authorList>
            <person name="Kono N."/>
            <person name="Nakamura H."/>
            <person name="Mori M."/>
            <person name="Yoshida Y."/>
            <person name="Ohtoshi R."/>
            <person name="Malay A.D."/>
            <person name="Moran D.A.P."/>
            <person name="Tomita M."/>
            <person name="Numata K."/>
            <person name="Arakawa K."/>
        </authorList>
    </citation>
    <scope>NUCLEOTIDE SEQUENCE</scope>
</reference>
<sequence>MENPILVVNYKTESSDWLEACQIELRAGYGCQIYPQLLKYYVVVTNDKMKDSNYVFRTIVCKQMVQPSADENSTAFKKKDSFKKKESLKCE</sequence>
<evidence type="ECO:0000256" key="1">
    <source>
        <dbReference type="SAM" id="MobiDB-lite"/>
    </source>
</evidence>
<feature type="region of interest" description="Disordered" evidence="1">
    <location>
        <begin position="68"/>
        <end position="91"/>
    </location>
</feature>
<protein>
    <submittedName>
        <fullName evidence="2">Uncharacterized protein</fullName>
    </submittedName>
</protein>
<proteinExistence type="predicted"/>
<accession>A0A8X6P922</accession>
<dbReference type="EMBL" id="BMAW01017181">
    <property type="protein sequence ID" value="GFT52512.1"/>
    <property type="molecule type" value="Genomic_DNA"/>
</dbReference>
<organism evidence="2 3">
    <name type="scientific">Nephila pilipes</name>
    <name type="common">Giant wood spider</name>
    <name type="synonym">Nephila maculata</name>
    <dbReference type="NCBI Taxonomy" id="299642"/>
    <lineage>
        <taxon>Eukaryota</taxon>
        <taxon>Metazoa</taxon>
        <taxon>Ecdysozoa</taxon>
        <taxon>Arthropoda</taxon>
        <taxon>Chelicerata</taxon>
        <taxon>Arachnida</taxon>
        <taxon>Araneae</taxon>
        <taxon>Araneomorphae</taxon>
        <taxon>Entelegynae</taxon>
        <taxon>Araneoidea</taxon>
        <taxon>Nephilidae</taxon>
        <taxon>Nephila</taxon>
    </lineage>
</organism>
<gene>
    <name evidence="2" type="ORF">NPIL_144501</name>
</gene>
<feature type="compositionally biased region" description="Basic and acidic residues" evidence="1">
    <location>
        <begin position="77"/>
        <end position="91"/>
    </location>
</feature>